<dbReference type="EMBL" id="JAGGLL010000011">
    <property type="protein sequence ID" value="MBP2021918.1"/>
    <property type="molecule type" value="Genomic_DNA"/>
</dbReference>
<evidence type="ECO:0000259" key="1">
    <source>
        <dbReference type="Pfam" id="PF09346"/>
    </source>
</evidence>
<proteinExistence type="predicted"/>
<dbReference type="RefSeq" id="WP_021281361.1">
    <property type="nucleotide sequence ID" value="NZ_JAGGLL010000011.1"/>
</dbReference>
<accession>A0ABS4K2B4</accession>
<evidence type="ECO:0000313" key="2">
    <source>
        <dbReference type="EMBL" id="MBP2021918.1"/>
    </source>
</evidence>
<reference evidence="2 3" key="1">
    <citation type="submission" date="2021-03" db="EMBL/GenBank/DDBJ databases">
        <title>Genomic Encyclopedia of Type Strains, Phase IV (KMG-IV): sequencing the most valuable type-strain genomes for metagenomic binning, comparative biology and taxonomic classification.</title>
        <authorList>
            <person name="Goeker M."/>
        </authorList>
    </citation>
    <scope>NUCLEOTIDE SEQUENCE [LARGE SCALE GENOMIC DNA]</scope>
    <source>
        <strain evidence="2 3">DSM 28650</strain>
    </source>
</reference>
<comment type="caution">
    <text evidence="2">The sequence shown here is derived from an EMBL/GenBank/DDBJ whole genome shotgun (WGS) entry which is preliminary data.</text>
</comment>
<sequence>MHLYNDIIIKFRSRFLENGRSEEEINNTFIKAKTQEIEIMKNLYDTYVSSSSFYEDEDLRCLKNYEVPEKVIYFYKEYNPKGNPMLFGGINLFDLNTIREYNSTAFPDAYLIKYGIAVIGNTIGGNLICLDLNCVTNGEPRVIGVDHTIIYCSDEHNKPEVVASEISEEEIKLLEAGVIKEEDLIEWLSYETLVKYTPVIAETFSQFLLALSNEDAEFEDIENEYFSS</sequence>
<dbReference type="SUPFAM" id="SSF160631">
    <property type="entry name" value="SMI1/KNR4-like"/>
    <property type="match status" value="1"/>
</dbReference>
<keyword evidence="3" id="KW-1185">Reference proteome</keyword>
<feature type="domain" description="Knr4/Smi1-like" evidence="1">
    <location>
        <begin position="64"/>
        <end position="164"/>
    </location>
</feature>
<organism evidence="2 3">
    <name type="scientific">Clostridium punense</name>
    <dbReference type="NCBI Taxonomy" id="1054297"/>
    <lineage>
        <taxon>Bacteria</taxon>
        <taxon>Bacillati</taxon>
        <taxon>Bacillota</taxon>
        <taxon>Clostridia</taxon>
        <taxon>Eubacteriales</taxon>
        <taxon>Clostridiaceae</taxon>
        <taxon>Clostridium</taxon>
    </lineage>
</organism>
<dbReference type="InterPro" id="IPR018958">
    <property type="entry name" value="Knr4/Smi1-like_dom"/>
</dbReference>
<name>A0ABS4K2B4_9CLOT</name>
<gene>
    <name evidence="2" type="ORF">J2Z44_001714</name>
</gene>
<protein>
    <recommendedName>
        <fullName evidence="1">Knr4/Smi1-like domain-containing protein</fullName>
    </recommendedName>
</protein>
<dbReference type="Proteomes" id="UP001519308">
    <property type="component" value="Unassembled WGS sequence"/>
</dbReference>
<dbReference type="InterPro" id="IPR037883">
    <property type="entry name" value="Knr4/Smi1-like_sf"/>
</dbReference>
<evidence type="ECO:0000313" key="3">
    <source>
        <dbReference type="Proteomes" id="UP001519308"/>
    </source>
</evidence>
<dbReference type="Pfam" id="PF09346">
    <property type="entry name" value="SMI1_KNR4"/>
    <property type="match status" value="1"/>
</dbReference>